<feature type="compositionally biased region" description="Polar residues" evidence="1">
    <location>
        <begin position="689"/>
        <end position="701"/>
    </location>
</feature>
<proteinExistence type="predicted"/>
<keyword evidence="3" id="KW-1185">Reference proteome</keyword>
<feature type="compositionally biased region" description="Polar residues" evidence="1">
    <location>
        <begin position="139"/>
        <end position="151"/>
    </location>
</feature>
<feature type="compositionally biased region" description="Basic residues" evidence="1">
    <location>
        <begin position="678"/>
        <end position="688"/>
    </location>
</feature>
<sequence length="844" mass="91390">MAAKKKKVSNTRSTARKGAAAASTPLNDPQPPQNTASDPPSQVAEGSPTPDKPQRKSKTVTDPPLTTRRAARTQQVVPPTTAVSEGSPSVTNASVAQPPEQTTKKSRARPVKHVGDTTRPPEEYEPITASRQREVFKSGLSSATQNASHVANSTATIPPLAESGQQTAVGIVVPMPMQQVASPTSLEAPGMTTIDSSTSEQATATTIPIVPLAPRAGAAQGPLTLTLASSNNPPSSLPLTASSGSAVTTDTPPDPSTTITAPVTIHEGASSTLDGAVPTTTDPNNQTSGPSEQTFNQADAMEVDGITNAGMIGDEDDEVLCLLADLFDDEGVADNDTGTGLSRGRLSKAATAEIEAFGQEVRRKALALGEKYGKSSAVIMLNAGLGIRAARARNRYNDYYSWWSAKNHDDLVGVPLPERKRRMTVDYKKLMAGVRKDDKEEQDRRMKPVYDEVEIWRKDPAKSIPYATTRIKQAISQFTGLAQAYCGLEDIEVGGFVTYLGTDPRAKVLSSFWGGSDVIKTAITKYEPDLEEVMNILITVFNAIRYNERGINIDLPSIIERVPKVYTEYTRDELRSVFGRVMLKKLIQAPTSWRSPPTIFPWSKFVNTAYRHKLCLTGWPWSHPELLDLMNARITFERWTSDHYKLADIDCGDVPLIVDSNNDPIAIARDCTVWKKRVRTKQRKRKASNGRQNVPIQSGRSEIQPRPVSKSTAAGKGKQKVINVTDSEESDKEREGPDDSTDHSASDSDSEHSEPLRKRLRSDSPDNNPSGSLNHTGSAVDDTLISAFSQMVTSMSPEALRSLMRGTLAINNSAQATGPSSRVRSGGSKDRSKGSSKSSHKHRD</sequence>
<protein>
    <submittedName>
        <fullName evidence="2">Uncharacterized protein</fullName>
    </submittedName>
</protein>
<feature type="region of interest" description="Disordered" evidence="1">
    <location>
        <begin position="1"/>
        <end position="151"/>
    </location>
</feature>
<feature type="region of interest" description="Disordered" evidence="1">
    <location>
        <begin position="811"/>
        <end position="844"/>
    </location>
</feature>
<feature type="compositionally biased region" description="Polar residues" evidence="1">
    <location>
        <begin position="72"/>
        <end position="101"/>
    </location>
</feature>
<feature type="region of interest" description="Disordered" evidence="1">
    <location>
        <begin position="678"/>
        <end position="778"/>
    </location>
</feature>
<evidence type="ECO:0000313" key="2">
    <source>
        <dbReference type="EMBL" id="KAJ3475362.1"/>
    </source>
</evidence>
<dbReference type="AlphaFoldDB" id="A0AAD5UQX5"/>
<organism evidence="2 3">
    <name type="scientific">Meripilus lineatus</name>
    <dbReference type="NCBI Taxonomy" id="2056292"/>
    <lineage>
        <taxon>Eukaryota</taxon>
        <taxon>Fungi</taxon>
        <taxon>Dikarya</taxon>
        <taxon>Basidiomycota</taxon>
        <taxon>Agaricomycotina</taxon>
        <taxon>Agaricomycetes</taxon>
        <taxon>Polyporales</taxon>
        <taxon>Meripilaceae</taxon>
        <taxon>Meripilus</taxon>
    </lineage>
</organism>
<feature type="compositionally biased region" description="Basic and acidic residues" evidence="1">
    <location>
        <begin position="113"/>
        <end position="122"/>
    </location>
</feature>
<evidence type="ECO:0000256" key="1">
    <source>
        <dbReference type="SAM" id="MobiDB-lite"/>
    </source>
</evidence>
<feature type="compositionally biased region" description="Basic and acidic residues" evidence="1">
    <location>
        <begin position="731"/>
        <end position="764"/>
    </location>
</feature>
<gene>
    <name evidence="2" type="ORF">NLI96_g11885</name>
</gene>
<dbReference type="EMBL" id="JANAWD010000869">
    <property type="protein sequence ID" value="KAJ3475362.1"/>
    <property type="molecule type" value="Genomic_DNA"/>
</dbReference>
<accession>A0AAD5UQX5</accession>
<comment type="caution">
    <text evidence="2">The sequence shown here is derived from an EMBL/GenBank/DDBJ whole genome shotgun (WGS) entry which is preliminary data.</text>
</comment>
<dbReference type="Proteomes" id="UP001212997">
    <property type="component" value="Unassembled WGS sequence"/>
</dbReference>
<evidence type="ECO:0000313" key="3">
    <source>
        <dbReference type="Proteomes" id="UP001212997"/>
    </source>
</evidence>
<reference evidence="2" key="1">
    <citation type="submission" date="2022-07" db="EMBL/GenBank/DDBJ databases">
        <title>Genome Sequence of Physisporinus lineatus.</title>
        <authorList>
            <person name="Buettner E."/>
        </authorList>
    </citation>
    <scope>NUCLEOTIDE SEQUENCE</scope>
    <source>
        <strain evidence="2">VT162</strain>
    </source>
</reference>
<feature type="compositionally biased region" description="Low complexity" evidence="1">
    <location>
        <begin position="225"/>
        <end position="256"/>
    </location>
</feature>
<feature type="compositionally biased region" description="Polar residues" evidence="1">
    <location>
        <begin position="765"/>
        <end position="777"/>
    </location>
</feature>
<name>A0AAD5UQX5_9APHY</name>
<feature type="region of interest" description="Disordered" evidence="1">
    <location>
        <begin position="269"/>
        <end position="296"/>
    </location>
</feature>
<feature type="region of interest" description="Disordered" evidence="1">
    <location>
        <begin position="224"/>
        <end position="256"/>
    </location>
</feature>